<reference evidence="1 2" key="1">
    <citation type="submission" date="2016-02" db="EMBL/GenBank/DDBJ databases">
        <title>Genome analysis of coral dinoflagellate symbionts highlights evolutionary adaptations to a symbiotic lifestyle.</title>
        <authorList>
            <person name="Aranda M."/>
            <person name="Li Y."/>
            <person name="Liew Y.J."/>
            <person name="Baumgarten S."/>
            <person name="Simakov O."/>
            <person name="Wilson M."/>
            <person name="Piel J."/>
            <person name="Ashoor H."/>
            <person name="Bougouffa S."/>
            <person name="Bajic V.B."/>
            <person name="Ryu T."/>
            <person name="Ravasi T."/>
            <person name="Bayer T."/>
            <person name="Micklem G."/>
            <person name="Kim H."/>
            <person name="Bhak J."/>
            <person name="Lajeunesse T.C."/>
            <person name="Voolstra C.R."/>
        </authorList>
    </citation>
    <scope>NUCLEOTIDE SEQUENCE [LARGE SCALE GENOMIC DNA]</scope>
    <source>
        <strain evidence="1 2">CCMP2467</strain>
    </source>
</reference>
<keyword evidence="1" id="KW-0966">Cell projection</keyword>
<dbReference type="EMBL" id="LSRX01000328">
    <property type="protein sequence ID" value="OLQ00412.1"/>
    <property type="molecule type" value="Genomic_DNA"/>
</dbReference>
<sequence length="741" mass="80762">MAEMEDSRLAVEVQTITGETFQCYAEQGASVQELKVSNARSLLFNSSHNRSVSRPPPDTVEVLNVALVLLATSSNKRIAGSIECNKKGLPRDLGWRSCVRMMNETTDMMIAMKNYNPDIWNGHVRAANMAAAEDMIAKLGPRFAPQYVSRLTSAGSHIAAWALGVVRCYQIYVSSQAGDETMSLELENSAPLSLYAKCLGPDCKQIAVSLLVNIEPAISALEGAPLVDRSAPRIAIQIEAVEALKVLGARHSERSLKALAPRLVSHSADLRKAVLSAIQQGWSSDDEECAAVLVNASPQFSTDVEAPRQEALEALMHFHHGHPDVVGRILAGLNVGEDAAQLVSLAYFERVAVSADAESLVAGTLQHMFEEGRDWIPSTRQVILRALEVAASRSYDGVRLGLLKHLTPTRGHGILAASPPDVQGKECHGPWKHRVRVKLSNFRIIANGFRRQNSRIRHVYSQAFERLICFGEGRAAAAVLIEVIQQDLFDWSRIIAAELLPRAVGPKEDSDALLAILLLLNDSSVMCKLASLHSLLAFTPRPFPDEVTEAAERHLRHEDEGIRLAALLVLEHIHGIEFFPEKLGRCLRDPVSNVVQSAVQLLAVLLERGKGTEQALAALPPLLTHGDWAVRQAAVSALGQVQDLGASIEASELLRARPVWPETNRMVLEVKQKALELLDRSIAFKPDGTQIIVAAGNRVLVYDATDGDLAALAVLYGTPKDAPLQAAEGILKYNHNELMPC</sequence>
<dbReference type="InterPro" id="IPR016024">
    <property type="entry name" value="ARM-type_fold"/>
</dbReference>
<dbReference type="Pfam" id="PF13646">
    <property type="entry name" value="HEAT_2"/>
    <property type="match status" value="1"/>
</dbReference>
<keyword evidence="2" id="KW-1185">Reference proteome</keyword>
<accession>A0A1Q9DZ20</accession>
<dbReference type="InterPro" id="IPR011989">
    <property type="entry name" value="ARM-like"/>
</dbReference>
<protein>
    <submittedName>
        <fullName evidence="1">Intraflagellar transport protein 122-like</fullName>
    </submittedName>
</protein>
<comment type="caution">
    <text evidence="1">The sequence shown here is derived from an EMBL/GenBank/DDBJ whole genome shotgun (WGS) entry which is preliminary data.</text>
</comment>
<dbReference type="SUPFAM" id="SSF48371">
    <property type="entry name" value="ARM repeat"/>
    <property type="match status" value="1"/>
</dbReference>
<organism evidence="1 2">
    <name type="scientific">Symbiodinium microadriaticum</name>
    <name type="common">Dinoflagellate</name>
    <name type="synonym">Zooxanthella microadriatica</name>
    <dbReference type="NCBI Taxonomy" id="2951"/>
    <lineage>
        <taxon>Eukaryota</taxon>
        <taxon>Sar</taxon>
        <taxon>Alveolata</taxon>
        <taxon>Dinophyceae</taxon>
        <taxon>Suessiales</taxon>
        <taxon>Symbiodiniaceae</taxon>
        <taxon>Symbiodinium</taxon>
    </lineage>
</organism>
<proteinExistence type="predicted"/>
<dbReference type="Gene3D" id="1.20.920.60">
    <property type="match status" value="1"/>
</dbReference>
<evidence type="ECO:0000313" key="2">
    <source>
        <dbReference type="Proteomes" id="UP000186817"/>
    </source>
</evidence>
<evidence type="ECO:0000313" key="1">
    <source>
        <dbReference type="EMBL" id="OLQ00412.1"/>
    </source>
</evidence>
<dbReference type="OrthoDB" id="428057at2759"/>
<dbReference type="Gene3D" id="1.25.10.10">
    <property type="entry name" value="Leucine-rich Repeat Variant"/>
    <property type="match status" value="1"/>
</dbReference>
<name>A0A1Q9DZ20_SYMMI</name>
<dbReference type="AlphaFoldDB" id="A0A1Q9DZ20"/>
<dbReference type="Proteomes" id="UP000186817">
    <property type="component" value="Unassembled WGS sequence"/>
</dbReference>
<gene>
    <name evidence="1" type="primary">ift122</name>
    <name evidence="1" type="ORF">AK812_SmicGene16926</name>
</gene>
<keyword evidence="1" id="KW-0282">Flagellum</keyword>
<keyword evidence="1" id="KW-0969">Cilium</keyword>